<organism evidence="1 2">
    <name type="scientific">Chryseobacterium salivictor</name>
    <dbReference type="NCBI Taxonomy" id="2547600"/>
    <lineage>
        <taxon>Bacteria</taxon>
        <taxon>Pseudomonadati</taxon>
        <taxon>Bacteroidota</taxon>
        <taxon>Flavobacteriia</taxon>
        <taxon>Flavobacteriales</taxon>
        <taxon>Weeksellaceae</taxon>
        <taxon>Chryseobacterium group</taxon>
        <taxon>Chryseobacterium</taxon>
    </lineage>
</organism>
<dbReference type="KEGG" id="csal:NBC122_02002"/>
<reference evidence="1 2" key="1">
    <citation type="submission" date="2019-03" db="EMBL/GenBank/DDBJ databases">
        <authorList>
            <person name="Kim H."/>
            <person name="Yu S.-M."/>
        </authorList>
    </citation>
    <scope>NUCLEOTIDE SEQUENCE [LARGE SCALE GENOMIC DNA]</scope>
    <source>
        <strain evidence="1 2">NBC122</strain>
    </source>
</reference>
<dbReference type="EMBL" id="CP037954">
    <property type="protein sequence ID" value="QBO58810.1"/>
    <property type="molecule type" value="Genomic_DNA"/>
</dbReference>
<dbReference type="AlphaFoldDB" id="A0A4P6ZGI5"/>
<accession>A0A4P6ZGI5</accession>
<keyword evidence="2" id="KW-1185">Reference proteome</keyword>
<evidence type="ECO:0000313" key="1">
    <source>
        <dbReference type="EMBL" id="QBO58810.1"/>
    </source>
</evidence>
<evidence type="ECO:0000313" key="2">
    <source>
        <dbReference type="Proteomes" id="UP000294419"/>
    </source>
</evidence>
<proteinExistence type="predicted"/>
<sequence>MANLKKNGNLSGAIGNIVFVNDGDRIFVRLKPDSVKQSPQTKAAAGVFGLVSAREKTFRLKLLKELGIPALQYFAARHRARIWKTIIGNPAISPRFGDPQGLTGFSFNPKAEWQSCTNFFPEVERVSNGEMKVHLPELKWKTQIIPPKNCRAAVLTLFAMTSDLNSPSVPLKVLSKIEMEISATAAVSAREWRIPVEPPAGWLLIVGCVKFNTTHHATTVQQQFSATYLWAGLTEE</sequence>
<protein>
    <submittedName>
        <fullName evidence="1">Uncharacterized protein</fullName>
    </submittedName>
</protein>
<name>A0A4P6ZGI5_9FLAO</name>
<gene>
    <name evidence="1" type="ORF">NBC122_02002</name>
</gene>
<dbReference type="Proteomes" id="UP000294419">
    <property type="component" value="Chromosome"/>
</dbReference>